<reference evidence="3" key="1">
    <citation type="submission" date="2021-01" db="UniProtKB">
        <authorList>
            <consortium name="EnsemblPlants"/>
        </authorList>
    </citation>
    <scope>IDENTIFICATION</scope>
</reference>
<evidence type="ECO:0000256" key="1">
    <source>
        <dbReference type="SAM" id="Coils"/>
    </source>
</evidence>
<evidence type="ECO:0008006" key="5">
    <source>
        <dbReference type="Google" id="ProtNLM"/>
    </source>
</evidence>
<feature type="compositionally biased region" description="Low complexity" evidence="2">
    <location>
        <begin position="1"/>
        <end position="18"/>
    </location>
</feature>
<accession>A0A7N0TIJ3</accession>
<feature type="region of interest" description="Disordered" evidence="2">
    <location>
        <begin position="1"/>
        <end position="31"/>
    </location>
</feature>
<dbReference type="InterPro" id="IPR042316">
    <property type="entry name" value="IRKI-like"/>
</dbReference>
<organism evidence="3 4">
    <name type="scientific">Kalanchoe fedtschenkoi</name>
    <name type="common">Lavender scallops</name>
    <name type="synonym">South American air plant</name>
    <dbReference type="NCBI Taxonomy" id="63787"/>
    <lineage>
        <taxon>Eukaryota</taxon>
        <taxon>Viridiplantae</taxon>
        <taxon>Streptophyta</taxon>
        <taxon>Embryophyta</taxon>
        <taxon>Tracheophyta</taxon>
        <taxon>Spermatophyta</taxon>
        <taxon>Magnoliopsida</taxon>
        <taxon>eudicotyledons</taxon>
        <taxon>Gunneridae</taxon>
        <taxon>Pentapetalae</taxon>
        <taxon>Saxifragales</taxon>
        <taxon>Crassulaceae</taxon>
        <taxon>Kalanchoe</taxon>
    </lineage>
</organism>
<dbReference type="AlphaFoldDB" id="A0A7N0TIJ3"/>
<dbReference type="OMA" id="KLKPQTC"/>
<keyword evidence="4" id="KW-1185">Reference proteome</keyword>
<name>A0A7N0TIJ3_KALFE</name>
<dbReference type="Proteomes" id="UP000594263">
    <property type="component" value="Unplaced"/>
</dbReference>
<feature type="coiled-coil region" evidence="1">
    <location>
        <begin position="292"/>
        <end position="340"/>
    </location>
</feature>
<evidence type="ECO:0000313" key="3">
    <source>
        <dbReference type="EnsemblPlants" id="Kaladp0037s0265.1.v1.1"/>
    </source>
</evidence>
<dbReference type="EnsemblPlants" id="Kaladp0037s0265.1.v1.1">
    <property type="protein sequence ID" value="Kaladp0037s0265.1.v1.1"/>
    <property type="gene ID" value="Kaladp0037s0265.v1.1"/>
</dbReference>
<protein>
    <recommendedName>
        <fullName evidence="5">IRK-interacting protein</fullName>
    </recommendedName>
</protein>
<dbReference type="PANTHER" id="PTHR31029:SF3">
    <property type="entry name" value="IRK-INTERACTING PROTEIN"/>
    <property type="match status" value="1"/>
</dbReference>
<proteinExistence type="predicted"/>
<dbReference type="Gramene" id="Kaladp0037s0265.1.v1.1">
    <property type="protein sequence ID" value="Kaladp0037s0265.1.v1.1"/>
    <property type="gene ID" value="Kaladp0037s0265.v1.1"/>
</dbReference>
<dbReference type="PANTHER" id="PTHR31029">
    <property type="entry name" value="CYCLIN-DEPENDENT KINASE-LIKE PROTEIN"/>
    <property type="match status" value="1"/>
</dbReference>
<keyword evidence="1" id="KW-0175">Coiled coil</keyword>
<sequence>MAASTTTTTTASDRSSTSGNTRTNRQQVSRDEIQSVLAKAVELRALHAALMQPNTPINLSSSASPASHSPQLSAHDYPVFAPTYDEEPLPAYHQTIGLRSRPISGNWDSYGVDAASYNDQVALWEYQNEDTYSQTGLHSGFCDLKSSHVRPGDCQKSVVGSYGNRSIVAIRSPTAEYGAKSSRRSSLEDMNSVASCNKWKPAVNSAEADDRMKLDQKNHEADEGVPFTDSNLSYGSQAKSRGMKLSWLFQRFKKKQHQNKYTGENSISDSPHRVIASEPASHIGSELGMVSVERLKKKLMEAIESRDSALTEVSEMRSSLTELRQNLQSVESHCEELKRALQRSGQGKDFRVRNQPPSFPILGSNADRVMPVSEDVMIEGFLQAASDARSSAKELCKNLLIEIDETDHALVDSLNTLLQPYKLSLASKYSKFLLHHLEAIVNQTLYQDFENCSFQNNGTPKLLHPQQQREAQFSSYLALQNLSWNDVLSKGTKYYSPEFSKFCDQKMSSIISLLNWTRPWPEQLLQAFFLTCKSLWLLHLLAFSFSPPLGILRVEENRSFDAQYMDDMLMDRVKGKGASRVKVMVMPGFYVRDRVLRCKVICRYKPGHFI</sequence>
<evidence type="ECO:0000313" key="4">
    <source>
        <dbReference type="Proteomes" id="UP000594263"/>
    </source>
</evidence>
<evidence type="ECO:0000256" key="2">
    <source>
        <dbReference type="SAM" id="MobiDB-lite"/>
    </source>
</evidence>